<sequence>MNNRKLFLGLIISLLLAFVFCWLTFSNEKVFWYFYSFTTLFLTAGAFYFSKIEDQLRTFSYLFWGIVYGVATYLLFVLGYQLLDFLPSKTTKEVSNFLGTFAPTALWHYILLFFIIIPGEELFWRGFIQVALKNWLSPTNAIIISSILYGAVFIASGFYIGVLAAIIMGVIFGLLYEKKKSMPLNIVTHIVLLLLLFLVLPII</sequence>
<evidence type="ECO:0000259" key="2">
    <source>
        <dbReference type="Pfam" id="PF02517"/>
    </source>
</evidence>
<name>A0ABR8R542_9BACI</name>
<evidence type="ECO:0000313" key="4">
    <source>
        <dbReference type="Proteomes" id="UP000640786"/>
    </source>
</evidence>
<feature type="transmembrane region" description="Helical" evidence="1">
    <location>
        <begin position="7"/>
        <end position="25"/>
    </location>
</feature>
<reference evidence="3 4" key="1">
    <citation type="submission" date="2020-08" db="EMBL/GenBank/DDBJ databases">
        <title>A Genomic Blueprint of the Chicken Gut Microbiome.</title>
        <authorList>
            <person name="Gilroy R."/>
            <person name="Ravi A."/>
            <person name="Getino M."/>
            <person name="Pursley I."/>
            <person name="Horton D.L."/>
            <person name="Alikhan N.-F."/>
            <person name="Baker D."/>
            <person name="Gharbi K."/>
            <person name="Hall N."/>
            <person name="Watson M."/>
            <person name="Adriaenssens E.M."/>
            <person name="Foster-Nyarko E."/>
            <person name="Jarju S."/>
            <person name="Secka A."/>
            <person name="Antonio M."/>
            <person name="Oren A."/>
            <person name="Chaudhuri R."/>
            <person name="La Ragione R.M."/>
            <person name="Hildebrand F."/>
            <person name="Pallen M.J."/>
        </authorList>
    </citation>
    <scope>NUCLEOTIDE SEQUENCE [LARGE SCALE GENOMIC DNA]</scope>
    <source>
        <strain evidence="3 4">Sa2BUA9</strain>
    </source>
</reference>
<keyword evidence="3" id="KW-0378">Hydrolase</keyword>
<feature type="transmembrane region" description="Helical" evidence="1">
    <location>
        <begin position="31"/>
        <end position="49"/>
    </location>
</feature>
<dbReference type="GO" id="GO:0008237">
    <property type="term" value="F:metallopeptidase activity"/>
    <property type="evidence" value="ECO:0007669"/>
    <property type="project" value="UniProtKB-KW"/>
</dbReference>
<comment type="caution">
    <text evidence="3">The sequence shown here is derived from an EMBL/GenBank/DDBJ whole genome shotgun (WGS) entry which is preliminary data.</text>
</comment>
<dbReference type="Proteomes" id="UP000640786">
    <property type="component" value="Unassembled WGS sequence"/>
</dbReference>
<feature type="transmembrane region" description="Helical" evidence="1">
    <location>
        <begin position="106"/>
        <end position="123"/>
    </location>
</feature>
<feature type="transmembrane region" description="Helical" evidence="1">
    <location>
        <begin position="61"/>
        <end position="83"/>
    </location>
</feature>
<dbReference type="RefSeq" id="WP_144537800.1">
    <property type="nucleotide sequence ID" value="NZ_JACSQO010000001.1"/>
</dbReference>
<feature type="transmembrane region" description="Helical" evidence="1">
    <location>
        <begin position="135"/>
        <end position="152"/>
    </location>
</feature>
<feature type="transmembrane region" description="Helical" evidence="1">
    <location>
        <begin position="158"/>
        <end position="176"/>
    </location>
</feature>
<keyword evidence="4" id="KW-1185">Reference proteome</keyword>
<dbReference type="InterPro" id="IPR003675">
    <property type="entry name" value="Rce1/LyrA-like_dom"/>
</dbReference>
<proteinExistence type="predicted"/>
<keyword evidence="3" id="KW-0482">Metalloprotease</keyword>
<gene>
    <name evidence="3" type="ORF">H9650_02210</name>
</gene>
<protein>
    <submittedName>
        <fullName evidence="3">CPBP family intramembrane metalloprotease</fullName>
    </submittedName>
</protein>
<evidence type="ECO:0000313" key="3">
    <source>
        <dbReference type="EMBL" id="MBD7942915.1"/>
    </source>
</evidence>
<keyword evidence="1" id="KW-0812">Transmembrane</keyword>
<dbReference type="EMBL" id="JACSQO010000001">
    <property type="protein sequence ID" value="MBD7942915.1"/>
    <property type="molecule type" value="Genomic_DNA"/>
</dbReference>
<dbReference type="Pfam" id="PF02517">
    <property type="entry name" value="Rce1-like"/>
    <property type="match status" value="1"/>
</dbReference>
<evidence type="ECO:0000256" key="1">
    <source>
        <dbReference type="SAM" id="Phobius"/>
    </source>
</evidence>
<keyword evidence="3" id="KW-0645">Protease</keyword>
<feature type="domain" description="CAAX prenyl protease 2/Lysostaphin resistance protein A-like" evidence="2">
    <location>
        <begin position="104"/>
        <end position="191"/>
    </location>
</feature>
<feature type="transmembrane region" description="Helical" evidence="1">
    <location>
        <begin position="183"/>
        <end position="202"/>
    </location>
</feature>
<organism evidence="3 4">
    <name type="scientific">Psychrobacillus faecigallinarum</name>
    <dbReference type="NCBI Taxonomy" id="2762235"/>
    <lineage>
        <taxon>Bacteria</taxon>
        <taxon>Bacillati</taxon>
        <taxon>Bacillota</taxon>
        <taxon>Bacilli</taxon>
        <taxon>Bacillales</taxon>
        <taxon>Bacillaceae</taxon>
        <taxon>Psychrobacillus</taxon>
    </lineage>
</organism>
<keyword evidence="1" id="KW-0472">Membrane</keyword>
<keyword evidence="1" id="KW-1133">Transmembrane helix</keyword>
<accession>A0ABR8R542</accession>